<dbReference type="SUPFAM" id="SSF52518">
    <property type="entry name" value="Thiamin diphosphate-binding fold (THDP-binding)"/>
    <property type="match status" value="2"/>
</dbReference>
<dbReference type="EMBL" id="LSSL01007402">
    <property type="protein sequence ID" value="OLY78014.1"/>
    <property type="molecule type" value="Genomic_DNA"/>
</dbReference>
<evidence type="ECO:0000256" key="3">
    <source>
        <dbReference type="ARBA" id="ARBA00004305"/>
    </source>
</evidence>
<comment type="similarity">
    <text evidence="4">Belongs to the alpha-ketoglutarate dehydrogenase family.</text>
</comment>
<comment type="cofactor">
    <cofactor evidence="2">
        <name>thiamine diphosphate</name>
        <dbReference type="ChEBI" id="CHEBI:58937"/>
    </cofactor>
</comment>
<comment type="catalytic activity">
    <reaction evidence="16">
        <text>N(6)-[(R)-lipoyl]-L-lysyl-[protein] + 2-oxoglutarate + H(+) = N(6)-[(R)-S(8)-succinyldihydrolipoyl]-L-lysyl-[protein] + CO2</text>
        <dbReference type="Rhea" id="RHEA:12188"/>
        <dbReference type="Rhea" id="RHEA-COMP:10474"/>
        <dbReference type="Rhea" id="RHEA-COMP:20092"/>
        <dbReference type="ChEBI" id="CHEBI:15378"/>
        <dbReference type="ChEBI" id="CHEBI:16526"/>
        <dbReference type="ChEBI" id="CHEBI:16810"/>
        <dbReference type="ChEBI" id="CHEBI:83099"/>
        <dbReference type="ChEBI" id="CHEBI:83120"/>
        <dbReference type="EC" id="1.2.4.2"/>
    </reaction>
</comment>
<organism evidence="19 20">
    <name type="scientific">Smittium mucronatum</name>
    <dbReference type="NCBI Taxonomy" id="133383"/>
    <lineage>
        <taxon>Eukaryota</taxon>
        <taxon>Fungi</taxon>
        <taxon>Fungi incertae sedis</taxon>
        <taxon>Zoopagomycota</taxon>
        <taxon>Kickxellomycotina</taxon>
        <taxon>Harpellomycetes</taxon>
        <taxon>Harpellales</taxon>
        <taxon>Legeriomycetaceae</taxon>
        <taxon>Smittium</taxon>
    </lineage>
</organism>
<dbReference type="InterPro" id="IPR011603">
    <property type="entry name" value="2oxoglutarate_DH_E1"/>
</dbReference>
<dbReference type="Gene3D" id="3.40.50.970">
    <property type="match status" value="1"/>
</dbReference>
<evidence type="ECO:0000256" key="11">
    <source>
        <dbReference type="ARBA" id="ARBA00023052"/>
    </source>
</evidence>
<keyword evidence="6" id="KW-0816">Tricarboxylic acid cycle</keyword>
<keyword evidence="7" id="KW-0479">Metal-binding</keyword>
<keyword evidence="11" id="KW-0786">Thiamine pyrophosphate</keyword>
<evidence type="ECO:0000256" key="6">
    <source>
        <dbReference type="ARBA" id="ARBA00022532"/>
    </source>
</evidence>
<dbReference type="InterPro" id="IPR031717">
    <property type="entry name" value="ODO-1/KGD_C"/>
</dbReference>
<dbReference type="FunFam" id="3.40.50.970:FF:000002">
    <property type="entry name" value="2-oxoglutarate dehydrogenase, E1 component"/>
    <property type="match status" value="1"/>
</dbReference>
<dbReference type="FunFam" id="3.40.50.12470:FF:000003">
    <property type="entry name" value="2-oxoglutarate dehydrogenase E1 component"/>
    <property type="match status" value="1"/>
</dbReference>
<dbReference type="AlphaFoldDB" id="A0A1R0H1S7"/>
<dbReference type="Proteomes" id="UP000187455">
    <property type="component" value="Unassembled WGS sequence"/>
</dbReference>
<keyword evidence="9" id="KW-0809">Transit peptide</keyword>
<comment type="cofactor">
    <cofactor evidence="1">
        <name>Mg(2+)</name>
        <dbReference type="ChEBI" id="CHEBI:18420"/>
    </cofactor>
</comment>
<evidence type="ECO:0000256" key="10">
    <source>
        <dbReference type="ARBA" id="ARBA00023002"/>
    </source>
</evidence>
<evidence type="ECO:0000256" key="5">
    <source>
        <dbReference type="ARBA" id="ARBA00012280"/>
    </source>
</evidence>
<dbReference type="PIRSF" id="PIRSF000157">
    <property type="entry name" value="Oxoglu_dh_E1"/>
    <property type="match status" value="1"/>
</dbReference>
<evidence type="ECO:0000256" key="13">
    <source>
        <dbReference type="ARBA" id="ARBA00037426"/>
    </source>
</evidence>
<protein>
    <recommendedName>
        <fullName evidence="14">2-oxoglutarate dehydrogenase, mitochondrial</fullName>
        <ecNumber evidence="5">1.2.4.2</ecNumber>
    </recommendedName>
    <alternativeName>
        <fullName evidence="15">2-oxoglutarate dehydrogenase complex component E1</fullName>
    </alternativeName>
</protein>
<name>A0A1R0H1S7_9FUNG</name>
<dbReference type="NCBIfam" id="TIGR00239">
    <property type="entry name" value="2oxo_dh_E1"/>
    <property type="match status" value="1"/>
</dbReference>
<reference evidence="19 20" key="1">
    <citation type="journal article" date="2016" name="Mol. Biol. Evol.">
        <title>Genome-Wide Survey of Gut Fungi (Harpellales) Reveals the First Horizontally Transferred Ubiquitin Gene from a Mosquito Host.</title>
        <authorList>
            <person name="Wang Y."/>
            <person name="White M.M."/>
            <person name="Kvist S."/>
            <person name="Moncalvo J.M."/>
        </authorList>
    </citation>
    <scope>NUCLEOTIDE SEQUENCE [LARGE SCALE GENOMIC DNA]</scope>
    <source>
        <strain evidence="19 20">ALG-7-W6</strain>
    </source>
</reference>
<comment type="function">
    <text evidence="13">The 2-oxoglutarate dehydrogenase complex catalyzes the overall conversion of 2-oxoglutarate to succinyl-CoA and CO(2). It contains multiple copies of three enzymatic components: 2-oxoglutarate dehydrogenase (E1), dihydrolipoamide succinyltransferase (E2) and lipoamide dehydrogenase (E3).</text>
</comment>
<keyword evidence="20" id="KW-1185">Reference proteome</keyword>
<evidence type="ECO:0000313" key="18">
    <source>
        <dbReference type="EMBL" id="OLY78014.1"/>
    </source>
</evidence>
<reference evidence="19" key="2">
    <citation type="submission" date="2017-01" db="EMBL/GenBank/DDBJ databases">
        <authorList>
            <person name="Mah S.A."/>
            <person name="Swanson W.J."/>
            <person name="Moy G.W."/>
            <person name="Vacquier V.D."/>
        </authorList>
    </citation>
    <scope>NUCLEOTIDE SEQUENCE</scope>
    <source>
        <strain evidence="19">ALG-7-W6</strain>
    </source>
</reference>
<dbReference type="GO" id="GO:0005759">
    <property type="term" value="C:mitochondrial matrix"/>
    <property type="evidence" value="ECO:0007669"/>
    <property type="project" value="UniProtKB-SubCell"/>
</dbReference>
<comment type="caution">
    <text evidence="19">The sequence shown here is derived from an EMBL/GenBank/DDBJ whole genome shotgun (WGS) entry which is preliminary data.</text>
</comment>
<dbReference type="GO" id="GO:0006099">
    <property type="term" value="P:tricarboxylic acid cycle"/>
    <property type="evidence" value="ECO:0007669"/>
    <property type="project" value="UniProtKB-KW"/>
</dbReference>
<evidence type="ECO:0000313" key="20">
    <source>
        <dbReference type="Proteomes" id="UP000187455"/>
    </source>
</evidence>
<evidence type="ECO:0000313" key="19">
    <source>
        <dbReference type="EMBL" id="OLY83086.1"/>
    </source>
</evidence>
<dbReference type="EMBL" id="LSSL01001083">
    <property type="protein sequence ID" value="OLY83086.1"/>
    <property type="molecule type" value="Genomic_DNA"/>
</dbReference>
<comment type="subcellular location">
    <subcellularLocation>
        <location evidence="3">Mitochondrion matrix</location>
    </subcellularLocation>
</comment>
<evidence type="ECO:0000256" key="8">
    <source>
        <dbReference type="ARBA" id="ARBA00022842"/>
    </source>
</evidence>
<dbReference type="Pfam" id="PF02779">
    <property type="entry name" value="Transket_pyr"/>
    <property type="match status" value="1"/>
</dbReference>
<sequence>MATRLFLGGDRRCFVRSIVSRTRPCANLSASHKTHSLSSPPSSFPFISRSFSVATSKSYASSNSSDNFLSGNTAPYVEDMYQDYLKDPSSVHASWRAYFKNVDSGMNPGAAFTPPPDALISGTAINPPLDAVESLSSVTGSLGGVNTSQINGVGSVIDHLKVQLLVRAYEVRGHHLADLDPLGITNAEIKSFSGKELQLDYYGFTEKDLDTKYKLGPGILPNFVKKGVTELSLRDIYKNLQLIFCGKLGVEFTHIADRGQCDWFRERLEIPNRAVFSKEEKSRFLDRLVWGTLFEKFSSKKFPSAKRFGLEGLESLIPGLKELIDQSVDLGVESIVIGMAHRGRLNVLSNVVRKPNESIFGEFSSELGPSVEGSGDARYHLGMNFVRPTPGGKKVHLSLLANPSHLETTDPIVLGKTRALQTNLNDTTRKRCMALLLHGDAAFAAQGIVYETLGFSDLPGYTTGGTIHVILNNQIGFTTDPRFARSTSYPSDIAKAISAPVLHVNSDDVESVVMAFRLAAEWRQTFGRDVVVDLVGYRRHGHNETDQPSFTQPYMYSKIKNKETSLDVYSKSLIAENTFTPEEIQKNKDTVWNMLDESYFRSKNYVSSSSEWVSSSWPGFKSLSELAAETTPSYPTGVKREILDSLTNTLTHVPEDFNLHPLLKRIFKQREDALISGKGIDWGTAEALAAATLLLEGKGVRLSGQDVERGTFSHRHWVLHDQKVDHLLYTPLQHVSPTQGEFSVTNSSLSEYGVLGYELGYSLANPNTLVMWEAQFGDFANTAQVIIDQCISAGEKKWLQRTGLTMLLPHGFDGQGSEHSSARPERFLQLCDENPYIFPTPDQIARQHQDINMQVVNMTTPANLFHVLRRQLHRDFRKPLVVMVSKKLLRFNLAKSNIEDFGGNRGFMAYIHEPHPTDPSLEFTLLPPEEITTHIVCTGQVYYSLLQARNLNNLRHIAISRIEQLHPFPWDLARDSFDKYPNCKDLVWAQEEPLNMGAWSYVEPRIRTTLLNTVHHNSESAVAHNLRYAGRAPSGPVATTNAKQHSFEEWSLVSTALYGEPRKPTDIVNGVPKW</sequence>
<evidence type="ECO:0000256" key="7">
    <source>
        <dbReference type="ARBA" id="ARBA00022723"/>
    </source>
</evidence>
<evidence type="ECO:0000256" key="9">
    <source>
        <dbReference type="ARBA" id="ARBA00022946"/>
    </source>
</evidence>
<proteinExistence type="inferred from homology"/>
<dbReference type="Gene3D" id="3.40.50.11610">
    <property type="entry name" value="Multifunctional 2-oxoglutarate metabolism enzyme, C-terminal domain"/>
    <property type="match status" value="1"/>
</dbReference>
<evidence type="ECO:0000256" key="2">
    <source>
        <dbReference type="ARBA" id="ARBA00001964"/>
    </source>
</evidence>
<dbReference type="FunFam" id="1.10.287.1150:FF:000002">
    <property type="entry name" value="2-oxoglutarate dehydrogenase E1 component"/>
    <property type="match status" value="1"/>
</dbReference>
<dbReference type="Pfam" id="PF16870">
    <property type="entry name" value="OxoGdeHyase_C"/>
    <property type="match status" value="1"/>
</dbReference>
<gene>
    <name evidence="19" type="ORF">AYI68_g2783</name>
    <name evidence="18" type="ORF">AYI68_g7946</name>
</gene>
<dbReference type="GO" id="GO:0045252">
    <property type="term" value="C:oxoglutarate dehydrogenase complex"/>
    <property type="evidence" value="ECO:0007669"/>
    <property type="project" value="TreeGrafter"/>
</dbReference>
<dbReference type="GO" id="GO:0046872">
    <property type="term" value="F:metal ion binding"/>
    <property type="evidence" value="ECO:0007669"/>
    <property type="project" value="UniProtKB-KW"/>
</dbReference>
<dbReference type="STRING" id="133383.A0A1R0H1S7"/>
<feature type="domain" description="Transketolase-like pyrimidine-binding" evidence="17">
    <location>
        <begin position="680"/>
        <end position="891"/>
    </location>
</feature>
<evidence type="ECO:0000256" key="12">
    <source>
        <dbReference type="ARBA" id="ARBA00023128"/>
    </source>
</evidence>
<dbReference type="CDD" id="cd02016">
    <property type="entry name" value="TPP_E1_OGDC_like"/>
    <property type="match status" value="1"/>
</dbReference>
<dbReference type="InterPro" id="IPR029061">
    <property type="entry name" value="THDP-binding"/>
</dbReference>
<dbReference type="PANTHER" id="PTHR23152">
    <property type="entry name" value="2-OXOGLUTARATE DEHYDROGENASE"/>
    <property type="match status" value="1"/>
</dbReference>
<keyword evidence="12" id="KW-0496">Mitochondrion</keyword>
<dbReference type="InterPro" id="IPR042179">
    <property type="entry name" value="KGD_C_sf"/>
</dbReference>
<dbReference type="EC" id="1.2.4.2" evidence="5"/>
<dbReference type="PANTHER" id="PTHR23152:SF4">
    <property type="entry name" value="2-OXOADIPATE DEHYDROGENASE COMPLEX COMPONENT E1"/>
    <property type="match status" value="1"/>
</dbReference>
<evidence type="ECO:0000256" key="1">
    <source>
        <dbReference type="ARBA" id="ARBA00001946"/>
    </source>
</evidence>
<dbReference type="GO" id="GO:0030976">
    <property type="term" value="F:thiamine pyrophosphate binding"/>
    <property type="evidence" value="ECO:0007669"/>
    <property type="project" value="InterPro"/>
</dbReference>
<dbReference type="GO" id="GO:0004591">
    <property type="term" value="F:oxoglutarate dehydrogenase (succinyl-transferring) activity"/>
    <property type="evidence" value="ECO:0007669"/>
    <property type="project" value="UniProtKB-EC"/>
</dbReference>
<dbReference type="Gene3D" id="3.40.50.12470">
    <property type="match status" value="1"/>
</dbReference>
<dbReference type="Pfam" id="PF00676">
    <property type="entry name" value="E1_dh"/>
    <property type="match status" value="1"/>
</dbReference>
<dbReference type="Gene3D" id="1.10.287.1150">
    <property type="entry name" value="TPP helical domain"/>
    <property type="match status" value="1"/>
</dbReference>
<dbReference type="InterPro" id="IPR001017">
    <property type="entry name" value="DH_E1"/>
</dbReference>
<evidence type="ECO:0000259" key="17">
    <source>
        <dbReference type="SMART" id="SM00861"/>
    </source>
</evidence>
<dbReference type="Pfam" id="PF16078">
    <property type="entry name" value="2-oxogl_dehyd_N"/>
    <property type="match status" value="1"/>
</dbReference>
<dbReference type="NCBIfam" id="NF008907">
    <property type="entry name" value="PRK12270.1"/>
    <property type="match status" value="1"/>
</dbReference>
<dbReference type="SMART" id="SM00861">
    <property type="entry name" value="Transket_pyr"/>
    <property type="match status" value="1"/>
</dbReference>
<evidence type="ECO:0000256" key="14">
    <source>
        <dbReference type="ARBA" id="ARBA00040267"/>
    </source>
</evidence>
<dbReference type="OrthoDB" id="413077at2759"/>
<accession>A0A1R0H1S7</accession>
<dbReference type="NCBIfam" id="NF006914">
    <property type="entry name" value="PRK09404.1"/>
    <property type="match status" value="1"/>
</dbReference>
<keyword evidence="10" id="KW-0560">Oxidoreductase</keyword>
<evidence type="ECO:0000256" key="15">
    <source>
        <dbReference type="ARBA" id="ARBA00042984"/>
    </source>
</evidence>
<evidence type="ECO:0000256" key="16">
    <source>
        <dbReference type="ARBA" id="ARBA00051911"/>
    </source>
</evidence>
<evidence type="ECO:0000256" key="4">
    <source>
        <dbReference type="ARBA" id="ARBA00006936"/>
    </source>
</evidence>
<dbReference type="InterPro" id="IPR032106">
    <property type="entry name" value="2-oxogl_dehyd_N"/>
</dbReference>
<keyword evidence="8" id="KW-0460">Magnesium</keyword>
<dbReference type="InterPro" id="IPR005475">
    <property type="entry name" value="Transketolase-like_Pyr-bd"/>
</dbReference>